<comment type="caution">
    <text evidence="3">The sequence shown here is derived from an EMBL/GenBank/DDBJ whole genome shotgun (WGS) entry which is preliminary data.</text>
</comment>
<feature type="domain" description="SsuA/THI5-like" evidence="2">
    <location>
        <begin position="76"/>
        <end position="203"/>
    </location>
</feature>
<keyword evidence="1" id="KW-0732">Signal</keyword>
<evidence type="ECO:0000313" key="3">
    <source>
        <dbReference type="EMBL" id="RKF26486.1"/>
    </source>
</evidence>
<feature type="signal peptide" evidence="1">
    <location>
        <begin position="1"/>
        <end position="17"/>
    </location>
</feature>
<name>A0A420F0F4_9ACTN</name>
<feature type="chain" id="PRO_5039421218" evidence="1">
    <location>
        <begin position="18"/>
        <end position="320"/>
    </location>
</feature>
<accession>A0A420F0F4</accession>
<dbReference type="PANTHER" id="PTHR30024">
    <property type="entry name" value="ALIPHATIC SULFONATES-BINDING PROTEIN-RELATED"/>
    <property type="match status" value="1"/>
</dbReference>
<dbReference type="EMBL" id="RAQQ01000010">
    <property type="protein sequence ID" value="RKF26486.1"/>
    <property type="molecule type" value="Genomic_DNA"/>
</dbReference>
<dbReference type="Proteomes" id="UP000285744">
    <property type="component" value="Unassembled WGS sequence"/>
</dbReference>
<organism evidence="3 4">
    <name type="scientific">Micromonospora globbae</name>
    <dbReference type="NCBI Taxonomy" id="1894969"/>
    <lineage>
        <taxon>Bacteria</taxon>
        <taxon>Bacillati</taxon>
        <taxon>Actinomycetota</taxon>
        <taxon>Actinomycetes</taxon>
        <taxon>Micromonosporales</taxon>
        <taxon>Micromonosporaceae</taxon>
        <taxon>Micromonospora</taxon>
    </lineage>
</organism>
<dbReference type="Pfam" id="PF09084">
    <property type="entry name" value="NMT1"/>
    <property type="match status" value="1"/>
</dbReference>
<sequence>MPRLRLLAILLTLTALAGCAGGAAGADGRQQFVLRVGMTSVTGTVQGNLGWADEKGLLLDRLRPVGVTQVRFSFFQSGADVSAALLAGAVDVAVTGDMPALRTRASGNPTRLLALTTVNADTWLIGRKGGPTDIRSLVGRTVTAPEGTIRYRVAYGLLHAAGLDDRIAIRNVPTPESLAGLSSGAIDATVIGGPQAYDLERKGFVVIDKASNHPHLLSTEHSTALQSFLDAHPGFDEAWGSAVAAINQHVRDNIADYWAYAAKKDGVDVALEAKAEPAAHFNVEPFPAEGLAQVRATYDFLREQRLIDAEFDLDAWRVTP</sequence>
<proteinExistence type="predicted"/>
<dbReference type="PROSITE" id="PS51257">
    <property type="entry name" value="PROKAR_LIPOPROTEIN"/>
    <property type="match status" value="1"/>
</dbReference>
<protein>
    <submittedName>
        <fullName evidence="3">ABC transporter substrate-binding protein</fullName>
    </submittedName>
</protein>
<dbReference type="AlphaFoldDB" id="A0A420F0F4"/>
<dbReference type="OrthoDB" id="506341at2"/>
<dbReference type="SUPFAM" id="SSF53850">
    <property type="entry name" value="Periplasmic binding protein-like II"/>
    <property type="match status" value="1"/>
</dbReference>
<reference evidence="3 4" key="1">
    <citation type="journal article" date="2018" name="Int. J. Syst. Evol. Microbiol.">
        <title>Micromonospora globbae sp. nov., an endophytic actinomycete isolated from roots of Globba winitii C. H. Wright.</title>
        <authorList>
            <person name="Kuncharoen N."/>
            <person name="Pittayakhajonwut P."/>
            <person name="Tanasupawat S."/>
        </authorList>
    </citation>
    <scope>NUCLEOTIDE SEQUENCE [LARGE SCALE GENOMIC DNA]</scope>
    <source>
        <strain evidence="3 4">WPS1-2</strain>
    </source>
</reference>
<evidence type="ECO:0000259" key="2">
    <source>
        <dbReference type="Pfam" id="PF09084"/>
    </source>
</evidence>
<dbReference type="RefSeq" id="WP_120329283.1">
    <property type="nucleotide sequence ID" value="NZ_RAQQ01000010.1"/>
</dbReference>
<evidence type="ECO:0000256" key="1">
    <source>
        <dbReference type="SAM" id="SignalP"/>
    </source>
</evidence>
<dbReference type="Gene3D" id="3.40.190.10">
    <property type="entry name" value="Periplasmic binding protein-like II"/>
    <property type="match status" value="2"/>
</dbReference>
<dbReference type="InterPro" id="IPR015168">
    <property type="entry name" value="SsuA/THI5"/>
</dbReference>
<evidence type="ECO:0000313" key="4">
    <source>
        <dbReference type="Proteomes" id="UP000285744"/>
    </source>
</evidence>
<gene>
    <name evidence="3" type="ORF">D7I43_15955</name>
</gene>
<dbReference type="PANTHER" id="PTHR30024:SF42">
    <property type="entry name" value="ALIPHATIC SULFONATES-BINDING PROTEIN-RELATED"/>
    <property type="match status" value="1"/>
</dbReference>